<name>A0A0P0R4P0_9BURK</name>
<reference evidence="1 2" key="1">
    <citation type="journal article" date="2014" name="Genome Announc.">
        <title>Draft Genome Sequence of the Haloacid-Degrading Burkholderia caribensis Strain MBA4.</title>
        <authorList>
            <person name="Pan Y."/>
            <person name="Kong K.F."/>
            <person name="Tsang J.S."/>
        </authorList>
    </citation>
    <scope>NUCLEOTIDE SEQUENCE [LARGE SCALE GENOMIC DNA]</scope>
    <source>
        <strain evidence="1 2">MBA4</strain>
    </source>
</reference>
<organism evidence="1 2">
    <name type="scientific">Paraburkholderia caribensis MBA4</name>
    <dbReference type="NCBI Taxonomy" id="1323664"/>
    <lineage>
        <taxon>Bacteria</taxon>
        <taxon>Pseudomonadati</taxon>
        <taxon>Pseudomonadota</taxon>
        <taxon>Betaproteobacteria</taxon>
        <taxon>Burkholderiales</taxon>
        <taxon>Burkholderiaceae</taxon>
        <taxon>Paraburkholderia</taxon>
    </lineage>
</organism>
<protein>
    <submittedName>
        <fullName evidence="1">Uncharacterized protein</fullName>
    </submittedName>
</protein>
<sequence>MASGHEPDAFFILRYFFEVKLIELVLWMEIDVICLMFLL</sequence>
<dbReference type="EMBL" id="CP012746">
    <property type="protein sequence ID" value="ALL63099.1"/>
    <property type="molecule type" value="Genomic_DNA"/>
</dbReference>
<dbReference type="AlphaFoldDB" id="A0A0P0R4P0"/>
<proteinExistence type="predicted"/>
<accession>A0A0P0R4P0</accession>
<dbReference type="KEGG" id="bcai:K788_0003969"/>
<evidence type="ECO:0000313" key="2">
    <source>
        <dbReference type="Proteomes" id="UP000019146"/>
    </source>
</evidence>
<gene>
    <name evidence="1" type="ORF">K788_0003969</name>
</gene>
<evidence type="ECO:0000313" key="1">
    <source>
        <dbReference type="EMBL" id="ALL63099.1"/>
    </source>
</evidence>
<dbReference type="Proteomes" id="UP000019146">
    <property type="component" value="Chromosome 1"/>
</dbReference>